<dbReference type="EMBL" id="LGUG01000004">
    <property type="protein sequence ID" value="KON98194.1"/>
    <property type="molecule type" value="Genomic_DNA"/>
</dbReference>
<evidence type="ECO:0000313" key="1">
    <source>
        <dbReference type="EMBL" id="KON98194.1"/>
    </source>
</evidence>
<evidence type="ECO:0000313" key="4">
    <source>
        <dbReference type="Proteomes" id="UP000182836"/>
    </source>
</evidence>
<protein>
    <submittedName>
        <fullName evidence="1">Uncharacterized protein</fullName>
    </submittedName>
</protein>
<dbReference type="Proteomes" id="UP000182836">
    <property type="component" value="Unassembled WGS sequence"/>
</dbReference>
<proteinExistence type="predicted"/>
<evidence type="ECO:0000313" key="2">
    <source>
        <dbReference type="EMBL" id="SDI07793.1"/>
    </source>
</evidence>
<dbReference type="OrthoDB" id="2929531at2"/>
<dbReference type="STRING" id="47500.AF333_24925"/>
<sequence>MITKKFSFESREFSSLEEMTDTLLHEANEQIIRIDMGNVNNVNENRNYVKWRLLHLQYYFGDITPVQVKSTYNSLWSQLYRLEHQDEYRHPYLKSLLEKVKNANV</sequence>
<keyword evidence="3" id="KW-1185">Reference proteome</keyword>
<dbReference type="AlphaFoldDB" id="A0A0D1XYF0"/>
<dbReference type="GeneID" id="42308368"/>
<reference evidence="1 3" key="1">
    <citation type="submission" date="2015-07" db="EMBL/GenBank/DDBJ databases">
        <title>Fjat-14205 dsm 2895.</title>
        <authorList>
            <person name="Liu B."/>
            <person name="Wang J."/>
            <person name="Zhu Y."/>
            <person name="Liu G."/>
            <person name="Chen Q."/>
            <person name="Chen Z."/>
            <person name="Lan J."/>
            <person name="Che J."/>
            <person name="Ge C."/>
            <person name="Shi H."/>
            <person name="Pan Z."/>
            <person name="Liu X."/>
        </authorList>
    </citation>
    <scope>NUCLEOTIDE SEQUENCE [LARGE SCALE GENOMIC DNA]</scope>
    <source>
        <strain evidence="1 3">DSM 2895</strain>
    </source>
</reference>
<dbReference type="EMBL" id="FNED01000001">
    <property type="protein sequence ID" value="SDI07793.1"/>
    <property type="molecule type" value="Genomic_DNA"/>
</dbReference>
<name>A0A0D1XYF0_ANEMI</name>
<reference evidence="2 4" key="2">
    <citation type="submission" date="2016-10" db="EMBL/GenBank/DDBJ databases">
        <authorList>
            <person name="de Groot N.N."/>
        </authorList>
    </citation>
    <scope>NUCLEOTIDE SEQUENCE [LARGE SCALE GENOMIC DNA]</scope>
    <source>
        <strain evidence="2 4">DSM 2895</strain>
    </source>
</reference>
<accession>A0A0D1XYF0</accession>
<dbReference type="RefSeq" id="WP_043068121.1">
    <property type="nucleotide sequence ID" value="NZ_BJOA01000004.1"/>
</dbReference>
<dbReference type="Proteomes" id="UP000037269">
    <property type="component" value="Unassembled WGS sequence"/>
</dbReference>
<organism evidence="1 3">
    <name type="scientific">Aneurinibacillus migulanus</name>
    <name type="common">Bacillus migulanus</name>
    <dbReference type="NCBI Taxonomy" id="47500"/>
    <lineage>
        <taxon>Bacteria</taxon>
        <taxon>Bacillati</taxon>
        <taxon>Bacillota</taxon>
        <taxon>Bacilli</taxon>
        <taxon>Bacillales</taxon>
        <taxon>Paenibacillaceae</taxon>
        <taxon>Aneurinibacillus group</taxon>
        <taxon>Aneurinibacillus</taxon>
    </lineage>
</organism>
<gene>
    <name evidence="1" type="ORF">AF333_24925</name>
    <name evidence="2" type="ORF">SAMN04487909_101467</name>
</gene>
<evidence type="ECO:0000313" key="3">
    <source>
        <dbReference type="Proteomes" id="UP000037269"/>
    </source>
</evidence>
<dbReference type="PATRIC" id="fig|47500.8.peg.3548"/>